<dbReference type="InterPro" id="IPR001261">
    <property type="entry name" value="ArgE/DapE_CS"/>
</dbReference>
<dbReference type="InterPro" id="IPR036264">
    <property type="entry name" value="Bact_exopeptidase_dim_dom"/>
</dbReference>
<evidence type="ECO:0000259" key="6">
    <source>
        <dbReference type="Pfam" id="PF07687"/>
    </source>
</evidence>
<evidence type="ECO:0000256" key="3">
    <source>
        <dbReference type="ARBA" id="ARBA00022801"/>
    </source>
</evidence>
<proteinExistence type="predicted"/>
<dbReference type="InterPro" id="IPR011650">
    <property type="entry name" value="Peptidase_M20_dimer"/>
</dbReference>
<dbReference type="Proteomes" id="UP000824005">
    <property type="component" value="Unassembled WGS sequence"/>
</dbReference>
<keyword evidence="4" id="KW-0862">Zinc</keyword>
<dbReference type="AlphaFoldDB" id="A0A9D1YU80"/>
<dbReference type="SUPFAM" id="SSF55031">
    <property type="entry name" value="Bacterial exopeptidase dimerisation domain"/>
    <property type="match status" value="1"/>
</dbReference>
<sequence length="374" mass="39132">MNFSTGTVPGLEPDLVFLRELVELETPSLDAEASRRIAGIIAKRLESLGGKIQSVATDAGTSLVADFEGVGDPILLVGHTDTVWPTGTLASELPWSERDGIIRGPGVYDMKSGIVVMCAALRQLQQRSRNAVRIVLNCDEEIGSPSTRDMIKEAASGCRAAIGFESPHPDGALKLGRRGSTRIVVRVQGRSAHAALDPENGISAIDELVDQLTDVRSFTSDPALPSPVLSNVGVISGGSRANVVPERATAEIGLRFIESESEHAVLSRLQALEPIRKGATVEVETLSSRPAWLASEADKALADAISSVGASIGQNVAHRPAAGAGDTNLIGSLGIPTIDGFGPLGGGAHALDEHIVASTMQERINLLTAVLTEL</sequence>
<dbReference type="Gene3D" id="3.40.630.10">
    <property type="entry name" value="Zn peptidases"/>
    <property type="match status" value="1"/>
</dbReference>
<dbReference type="SUPFAM" id="SSF53187">
    <property type="entry name" value="Zn-dependent exopeptidases"/>
    <property type="match status" value="1"/>
</dbReference>
<dbReference type="GO" id="GO:0046872">
    <property type="term" value="F:metal ion binding"/>
    <property type="evidence" value="ECO:0007669"/>
    <property type="project" value="UniProtKB-KW"/>
</dbReference>
<comment type="cofactor">
    <cofactor evidence="1">
        <name>Zn(2+)</name>
        <dbReference type="ChEBI" id="CHEBI:29105"/>
    </cofactor>
</comment>
<evidence type="ECO:0000256" key="2">
    <source>
        <dbReference type="ARBA" id="ARBA00022723"/>
    </source>
</evidence>
<dbReference type="Pfam" id="PF07687">
    <property type="entry name" value="M20_dimer"/>
    <property type="match status" value="1"/>
</dbReference>
<dbReference type="PROSITE" id="PS00758">
    <property type="entry name" value="ARGE_DAPE_CPG2_1"/>
    <property type="match status" value="1"/>
</dbReference>
<name>A0A9D1YU80_9MICO</name>
<dbReference type="Gene3D" id="3.30.70.360">
    <property type="match status" value="1"/>
</dbReference>
<dbReference type="PIRSF" id="PIRSF037238">
    <property type="entry name" value="Carboxypeptidase_G2"/>
    <property type="match status" value="1"/>
</dbReference>
<dbReference type="InterPro" id="IPR050072">
    <property type="entry name" value="Peptidase_M20A"/>
</dbReference>
<comment type="caution">
    <text evidence="7">The sequence shown here is derived from an EMBL/GenBank/DDBJ whole genome shotgun (WGS) entry which is preliminary data.</text>
</comment>
<dbReference type="PANTHER" id="PTHR43808:SF9">
    <property type="entry name" value="BLL0789 PROTEIN"/>
    <property type="match status" value="1"/>
</dbReference>
<reference evidence="7" key="1">
    <citation type="journal article" date="2021" name="PeerJ">
        <title>Extensive microbial diversity within the chicken gut microbiome revealed by metagenomics and culture.</title>
        <authorList>
            <person name="Gilroy R."/>
            <person name="Ravi A."/>
            <person name="Getino M."/>
            <person name="Pursley I."/>
            <person name="Horton D.L."/>
            <person name="Alikhan N.F."/>
            <person name="Baker D."/>
            <person name="Gharbi K."/>
            <person name="Hall N."/>
            <person name="Watson M."/>
            <person name="Adriaenssens E.M."/>
            <person name="Foster-Nyarko E."/>
            <person name="Jarju S."/>
            <person name="Secka A."/>
            <person name="Antonio M."/>
            <person name="Oren A."/>
            <person name="Chaudhuri R.R."/>
            <person name="La Ragione R."/>
            <person name="Hildebrand F."/>
            <person name="Pallen M.J."/>
        </authorList>
    </citation>
    <scope>NUCLEOTIDE SEQUENCE</scope>
    <source>
        <strain evidence="7">ChiGjej1B1-98</strain>
    </source>
</reference>
<dbReference type="InterPro" id="IPR017150">
    <property type="entry name" value="Pept_M20_glutamate_carboxypep"/>
</dbReference>
<dbReference type="PANTHER" id="PTHR43808">
    <property type="entry name" value="ACETYLORNITHINE DEACETYLASE"/>
    <property type="match status" value="1"/>
</dbReference>
<feature type="domain" description="Peptidase M20 dimerisation" evidence="6">
    <location>
        <begin position="176"/>
        <end position="271"/>
    </location>
</feature>
<gene>
    <name evidence="7" type="ORF">H9830_04035</name>
</gene>
<dbReference type="Pfam" id="PF01546">
    <property type="entry name" value="Peptidase_M20"/>
    <property type="match status" value="1"/>
</dbReference>
<evidence type="ECO:0000313" key="8">
    <source>
        <dbReference type="Proteomes" id="UP000824005"/>
    </source>
</evidence>
<evidence type="ECO:0000256" key="1">
    <source>
        <dbReference type="ARBA" id="ARBA00001947"/>
    </source>
</evidence>
<dbReference type="CDD" id="cd03885">
    <property type="entry name" value="M20_CPDG2"/>
    <property type="match status" value="1"/>
</dbReference>
<protein>
    <submittedName>
        <fullName evidence="7">M20 family metallopeptidase</fullName>
    </submittedName>
</protein>
<keyword evidence="2" id="KW-0479">Metal-binding</keyword>
<organism evidence="7 8">
    <name type="scientific">Candidatus Agrococcus pullicola</name>
    <dbReference type="NCBI Taxonomy" id="2838429"/>
    <lineage>
        <taxon>Bacteria</taxon>
        <taxon>Bacillati</taxon>
        <taxon>Actinomycetota</taxon>
        <taxon>Actinomycetes</taxon>
        <taxon>Micrococcales</taxon>
        <taxon>Microbacteriaceae</taxon>
        <taxon>Agrococcus</taxon>
    </lineage>
</organism>
<dbReference type="EMBL" id="DXDC01000119">
    <property type="protein sequence ID" value="HIY65428.1"/>
    <property type="molecule type" value="Genomic_DNA"/>
</dbReference>
<dbReference type="GO" id="GO:0016787">
    <property type="term" value="F:hydrolase activity"/>
    <property type="evidence" value="ECO:0007669"/>
    <property type="project" value="UniProtKB-KW"/>
</dbReference>
<evidence type="ECO:0000256" key="4">
    <source>
        <dbReference type="ARBA" id="ARBA00022833"/>
    </source>
</evidence>
<evidence type="ECO:0000256" key="5">
    <source>
        <dbReference type="PIRSR" id="PIRSR037238-1"/>
    </source>
</evidence>
<keyword evidence="3" id="KW-0378">Hydrolase</keyword>
<reference evidence="7" key="2">
    <citation type="submission" date="2021-04" db="EMBL/GenBank/DDBJ databases">
        <authorList>
            <person name="Gilroy R."/>
        </authorList>
    </citation>
    <scope>NUCLEOTIDE SEQUENCE</scope>
    <source>
        <strain evidence="7">ChiGjej1B1-98</strain>
    </source>
</reference>
<dbReference type="InterPro" id="IPR002933">
    <property type="entry name" value="Peptidase_M20"/>
</dbReference>
<evidence type="ECO:0000313" key="7">
    <source>
        <dbReference type="EMBL" id="HIY65428.1"/>
    </source>
</evidence>
<accession>A0A9D1YU80</accession>
<feature type="active site" description="Proton acceptor" evidence="5">
    <location>
        <position position="140"/>
    </location>
</feature>
<feature type="active site" evidence="5">
    <location>
        <position position="81"/>
    </location>
</feature>